<organism evidence="2">
    <name type="scientific">marine metagenome</name>
    <dbReference type="NCBI Taxonomy" id="408172"/>
    <lineage>
        <taxon>unclassified sequences</taxon>
        <taxon>metagenomes</taxon>
        <taxon>ecological metagenomes</taxon>
    </lineage>
</organism>
<name>A0A381YMJ7_9ZZZZ</name>
<dbReference type="PANTHER" id="PTHR43072">
    <property type="entry name" value="N-ACETYLTRANSFERASE"/>
    <property type="match status" value="1"/>
</dbReference>
<accession>A0A381YMJ7</accession>
<dbReference type="CDD" id="cd04301">
    <property type="entry name" value="NAT_SF"/>
    <property type="match status" value="1"/>
</dbReference>
<proteinExistence type="predicted"/>
<gene>
    <name evidence="2" type="ORF">METZ01_LOCUS131130</name>
</gene>
<dbReference type="InterPro" id="IPR016181">
    <property type="entry name" value="Acyl_CoA_acyltransferase"/>
</dbReference>
<dbReference type="InterPro" id="IPR000182">
    <property type="entry name" value="GNAT_dom"/>
</dbReference>
<protein>
    <recommendedName>
        <fullName evidence="1">N-acetyltransferase domain-containing protein</fullName>
    </recommendedName>
</protein>
<dbReference type="Gene3D" id="3.40.630.30">
    <property type="match status" value="1"/>
</dbReference>
<reference evidence="2" key="1">
    <citation type="submission" date="2018-05" db="EMBL/GenBank/DDBJ databases">
        <authorList>
            <person name="Lanie J.A."/>
            <person name="Ng W.-L."/>
            <person name="Kazmierczak K.M."/>
            <person name="Andrzejewski T.M."/>
            <person name="Davidsen T.M."/>
            <person name="Wayne K.J."/>
            <person name="Tettelin H."/>
            <person name="Glass J.I."/>
            <person name="Rusch D."/>
            <person name="Podicherti R."/>
            <person name="Tsui H.-C.T."/>
            <person name="Winkler M.E."/>
        </authorList>
    </citation>
    <scope>NUCLEOTIDE SEQUENCE</scope>
</reference>
<dbReference type="SUPFAM" id="SSF55729">
    <property type="entry name" value="Acyl-CoA N-acyltransferases (Nat)"/>
    <property type="match status" value="1"/>
</dbReference>
<evidence type="ECO:0000313" key="2">
    <source>
        <dbReference type="EMBL" id="SVA78276.1"/>
    </source>
</evidence>
<dbReference type="Pfam" id="PF00583">
    <property type="entry name" value="Acetyltransf_1"/>
    <property type="match status" value="1"/>
</dbReference>
<dbReference type="PROSITE" id="PS51186">
    <property type="entry name" value="GNAT"/>
    <property type="match status" value="1"/>
</dbReference>
<dbReference type="AlphaFoldDB" id="A0A381YMJ7"/>
<dbReference type="EMBL" id="UINC01018601">
    <property type="protein sequence ID" value="SVA78276.1"/>
    <property type="molecule type" value="Genomic_DNA"/>
</dbReference>
<evidence type="ECO:0000259" key="1">
    <source>
        <dbReference type="PROSITE" id="PS51186"/>
    </source>
</evidence>
<sequence length="301" mass="34491">MIKFDNFSTAHQKKIVEFINSVNDSFNSPKKLTDAFFVQTINVPPSNPETNCYIASANHDIFGFLQIVEEPPVKRIVGLQTIREGGNFAEIFQNFMAIAVKHGTLSNAKVIHFQISQNDHESKKILESSGWHKIKTYWNLRFEEPHLEDLVLPDDYSLRHFVKGRDEDTLTDLQNQSFGNHWGFSPNDIEQIRYRTQMERTDEKGIIFIEKNGEIAGYNWTMEAHNGPSSVGWVAMTGVHPNYRGLSLGRAVVLAGMHYLKSKNISEIELEVDSENIPATKLYSSIGFKKINQTHWYEKNL</sequence>
<dbReference type="GO" id="GO:0016747">
    <property type="term" value="F:acyltransferase activity, transferring groups other than amino-acyl groups"/>
    <property type="evidence" value="ECO:0007669"/>
    <property type="project" value="InterPro"/>
</dbReference>
<feature type="domain" description="N-acetyltransferase" evidence="1">
    <location>
        <begin position="156"/>
        <end position="301"/>
    </location>
</feature>